<accession>F0BAS2</accession>
<comment type="caution">
    <text evidence="1">The sequence shown here is derived from an EMBL/GenBank/DDBJ whole genome shotgun (WGS) entry which is preliminary data.</text>
</comment>
<protein>
    <submittedName>
        <fullName evidence="1">Uncharacterized protein</fullName>
    </submittedName>
</protein>
<evidence type="ECO:0000313" key="1">
    <source>
        <dbReference type="EMBL" id="EGD10530.1"/>
    </source>
</evidence>
<proteinExistence type="predicted"/>
<gene>
    <name evidence="1" type="ORF">XVE_1189</name>
</gene>
<dbReference type="EMBL" id="AEQV01000028">
    <property type="protein sequence ID" value="EGD10530.1"/>
    <property type="molecule type" value="Genomic_DNA"/>
</dbReference>
<sequence length="40" mass="4481">MSVDTSMTQPERAWARYAPKHDQAMRGATGRACHVAHVQQ</sequence>
<reference evidence="1 2" key="1">
    <citation type="journal article" date="2011" name="BMC Genomics">
        <title>Comparative genomics reveals diversity among xanthomonads infecting tomato and pepper.</title>
        <authorList>
            <person name="Potnis N."/>
            <person name="Krasileva K."/>
            <person name="Chow V."/>
            <person name="Almeida N.F."/>
            <person name="Patil P.B."/>
            <person name="Ryan R.P."/>
            <person name="Sharlach M."/>
            <person name="Behlau F."/>
            <person name="Dow J.M."/>
            <person name="Momol M.T."/>
            <person name="White F.F."/>
            <person name="Preston J.F."/>
            <person name="Vinatzer B.A."/>
            <person name="Koebnik R."/>
            <person name="Setubal J.C."/>
            <person name="Norman D.J."/>
            <person name="Staskawicz B.J."/>
            <person name="Jones J.B."/>
        </authorList>
    </citation>
    <scope>NUCLEOTIDE SEQUENCE [LARGE SCALE GENOMIC DNA]</scope>
    <source>
        <strain evidence="1 2">ATCC 35937</strain>
    </source>
</reference>
<evidence type="ECO:0000313" key="2">
    <source>
        <dbReference type="Proteomes" id="UP000003299"/>
    </source>
</evidence>
<organism evidence="1 2">
    <name type="scientific">Xanthomonas vesicatoria ATCC 35937</name>
    <dbReference type="NCBI Taxonomy" id="925775"/>
    <lineage>
        <taxon>Bacteria</taxon>
        <taxon>Pseudomonadati</taxon>
        <taxon>Pseudomonadota</taxon>
        <taxon>Gammaproteobacteria</taxon>
        <taxon>Lysobacterales</taxon>
        <taxon>Lysobacteraceae</taxon>
        <taxon>Xanthomonas</taxon>
    </lineage>
</organism>
<dbReference type="Proteomes" id="UP000003299">
    <property type="component" value="Unassembled WGS sequence"/>
</dbReference>
<dbReference type="AlphaFoldDB" id="F0BAS2"/>
<name>F0BAS2_9XANT</name>